<evidence type="ECO:0000256" key="6">
    <source>
        <dbReference type="ARBA" id="ARBA00023136"/>
    </source>
</evidence>
<feature type="transmembrane region" description="Helical" evidence="8">
    <location>
        <begin position="163"/>
        <end position="182"/>
    </location>
</feature>
<dbReference type="GO" id="GO:0046872">
    <property type="term" value="F:metal ion binding"/>
    <property type="evidence" value="ECO:0007669"/>
    <property type="project" value="UniProtKB-KW"/>
</dbReference>
<keyword evidence="7" id="KW-0479">Metal-binding</keyword>
<keyword evidence="10" id="KW-1185">Reference proteome</keyword>
<reference evidence="9 10" key="1">
    <citation type="journal article" date="2015" name="Stand. Genomic Sci.">
        <title>Genomic Encyclopedia of Bacterial and Archaeal Type Strains, Phase III: the genomes of soil and plant-associated and newly described type strains.</title>
        <authorList>
            <person name="Whitman W.B."/>
            <person name="Woyke T."/>
            <person name="Klenk H.P."/>
            <person name="Zhou Y."/>
            <person name="Lilburn T.G."/>
            <person name="Beck B.J."/>
            <person name="De Vos P."/>
            <person name="Vandamme P."/>
            <person name="Eisen J.A."/>
            <person name="Garrity G."/>
            <person name="Hugenholtz P."/>
            <person name="Kyrpides N.C."/>
        </authorList>
    </citation>
    <scope>NUCLEOTIDE SEQUENCE [LARGE SCALE GENOMIC DNA]</scope>
    <source>
        <strain evidence="9 10">A3</strain>
    </source>
</reference>
<dbReference type="PANTHER" id="PTHR20855:SF3">
    <property type="entry name" value="LD03007P"/>
    <property type="match status" value="1"/>
</dbReference>
<dbReference type="AlphaFoldDB" id="A0A4R2I221"/>
<sequence length="217" mass="23088">MTTSVAPRYSGSEEIASSLIHGIGIVLSIAGLAALVAFAARDGEARHVASVSVYGASLILLYTASTLYHGIPSPRAKPVLRTLDHAAIFLLIAGTYTPFTLISLEGAWGWSLFVFVWLLAFAGIGLELAGVKNRKVMAALYVCLGWIGLVAIKPLLASIAAPGLWLLFGGGAAYTLGVPFYLSRRLPYSHALWHLFVLLGSVLQFFAVLFYVLPPAA</sequence>
<evidence type="ECO:0000256" key="4">
    <source>
        <dbReference type="ARBA" id="ARBA00022692"/>
    </source>
</evidence>
<keyword evidence="4 8" id="KW-0812">Transmembrane</keyword>
<dbReference type="EMBL" id="SLWQ01000009">
    <property type="protein sequence ID" value="TCO37686.1"/>
    <property type="molecule type" value="Genomic_DNA"/>
</dbReference>
<feature type="transmembrane region" description="Helical" evidence="8">
    <location>
        <begin position="18"/>
        <end position="39"/>
    </location>
</feature>
<accession>A0A4R2I221</accession>
<evidence type="ECO:0000256" key="2">
    <source>
        <dbReference type="ARBA" id="ARBA00008488"/>
    </source>
</evidence>
<name>A0A4R2I221_9GAMM</name>
<comment type="similarity">
    <text evidence="2">Belongs to the UPF0073 (Hly-III) family.</text>
</comment>
<keyword evidence="3" id="KW-1003">Cell membrane</keyword>
<dbReference type="GO" id="GO:0005886">
    <property type="term" value="C:plasma membrane"/>
    <property type="evidence" value="ECO:0007669"/>
    <property type="project" value="UniProtKB-SubCell"/>
</dbReference>
<feature type="binding site" evidence="7">
    <location>
        <position position="194"/>
    </location>
    <ligand>
        <name>Zn(2+)</name>
        <dbReference type="ChEBI" id="CHEBI:29105"/>
    </ligand>
</feature>
<keyword evidence="7" id="KW-0862">Zinc</keyword>
<evidence type="ECO:0000256" key="1">
    <source>
        <dbReference type="ARBA" id="ARBA00004651"/>
    </source>
</evidence>
<dbReference type="PANTHER" id="PTHR20855">
    <property type="entry name" value="ADIPOR/PROGESTIN RECEPTOR-RELATED"/>
    <property type="match status" value="1"/>
</dbReference>
<evidence type="ECO:0000313" key="10">
    <source>
        <dbReference type="Proteomes" id="UP000294862"/>
    </source>
</evidence>
<keyword evidence="5 8" id="KW-1133">Transmembrane helix</keyword>
<dbReference type="OrthoDB" id="9813689at2"/>
<dbReference type="InterPro" id="IPR004254">
    <property type="entry name" value="AdipoR/HlyIII-related"/>
</dbReference>
<dbReference type="Pfam" id="PF03006">
    <property type="entry name" value="HlyIII"/>
    <property type="match status" value="1"/>
</dbReference>
<dbReference type="RefSeq" id="WP_131999656.1">
    <property type="nucleotide sequence ID" value="NZ_SLWQ01000009.1"/>
</dbReference>
<feature type="binding site" evidence="7">
    <location>
        <position position="69"/>
    </location>
    <ligand>
        <name>Zn(2+)</name>
        <dbReference type="ChEBI" id="CHEBI:29105"/>
    </ligand>
</feature>
<evidence type="ECO:0000256" key="3">
    <source>
        <dbReference type="ARBA" id="ARBA00022475"/>
    </source>
</evidence>
<keyword evidence="6 8" id="KW-0472">Membrane</keyword>
<feature type="transmembrane region" description="Helical" evidence="8">
    <location>
        <begin position="108"/>
        <end position="126"/>
    </location>
</feature>
<feature type="transmembrane region" description="Helical" evidence="8">
    <location>
        <begin position="51"/>
        <end position="71"/>
    </location>
</feature>
<gene>
    <name evidence="9" type="ORF">EV148_10938</name>
</gene>
<dbReference type="Proteomes" id="UP000294862">
    <property type="component" value="Unassembled WGS sequence"/>
</dbReference>
<organism evidence="9 10">
    <name type="scientific">Dokdonella fugitiva</name>
    <dbReference type="NCBI Taxonomy" id="328517"/>
    <lineage>
        <taxon>Bacteria</taxon>
        <taxon>Pseudomonadati</taxon>
        <taxon>Pseudomonadota</taxon>
        <taxon>Gammaproteobacteria</taxon>
        <taxon>Lysobacterales</taxon>
        <taxon>Rhodanobacteraceae</taxon>
        <taxon>Dokdonella</taxon>
    </lineage>
</organism>
<evidence type="ECO:0000256" key="8">
    <source>
        <dbReference type="SAM" id="Phobius"/>
    </source>
</evidence>
<comment type="caution">
    <text evidence="9">The sequence shown here is derived from an EMBL/GenBank/DDBJ whole genome shotgun (WGS) entry which is preliminary data.</text>
</comment>
<dbReference type="InterPro" id="IPR005744">
    <property type="entry name" value="Hy-lIII"/>
</dbReference>
<comment type="subcellular location">
    <subcellularLocation>
        <location evidence="1">Cell membrane</location>
        <topology evidence="1">Multi-pass membrane protein</topology>
    </subcellularLocation>
</comment>
<dbReference type="GO" id="GO:0140911">
    <property type="term" value="F:pore-forming activity"/>
    <property type="evidence" value="ECO:0007669"/>
    <property type="project" value="InterPro"/>
</dbReference>
<feature type="binding site" evidence="7">
    <location>
        <position position="190"/>
    </location>
    <ligand>
        <name>Zn(2+)</name>
        <dbReference type="ChEBI" id="CHEBI:29105"/>
    </ligand>
</feature>
<protein>
    <submittedName>
        <fullName evidence="9">Hemolysin III</fullName>
    </submittedName>
</protein>
<evidence type="ECO:0000256" key="7">
    <source>
        <dbReference type="PIRSR" id="PIRSR604254-1"/>
    </source>
</evidence>
<evidence type="ECO:0000313" key="9">
    <source>
        <dbReference type="EMBL" id="TCO37686.1"/>
    </source>
</evidence>
<evidence type="ECO:0000256" key="5">
    <source>
        <dbReference type="ARBA" id="ARBA00022989"/>
    </source>
</evidence>
<proteinExistence type="inferred from homology"/>
<dbReference type="NCBIfam" id="TIGR01065">
    <property type="entry name" value="hlyIII"/>
    <property type="match status" value="1"/>
</dbReference>
<feature type="transmembrane region" description="Helical" evidence="8">
    <location>
        <begin position="138"/>
        <end position="157"/>
    </location>
</feature>
<feature type="transmembrane region" description="Helical" evidence="8">
    <location>
        <begin position="191"/>
        <end position="213"/>
    </location>
</feature>